<dbReference type="OrthoDB" id="9788661at2"/>
<accession>A0A964T1S4</accession>
<evidence type="ECO:0000256" key="2">
    <source>
        <dbReference type="ARBA" id="ARBA00009387"/>
    </source>
</evidence>
<organism evidence="5 6">
    <name type="scientific">Propylenella binzhouense</name>
    <dbReference type="NCBI Taxonomy" id="2555902"/>
    <lineage>
        <taxon>Bacteria</taxon>
        <taxon>Pseudomonadati</taxon>
        <taxon>Pseudomonadota</taxon>
        <taxon>Alphaproteobacteria</taxon>
        <taxon>Hyphomicrobiales</taxon>
        <taxon>Propylenellaceae</taxon>
        <taxon>Propylenella</taxon>
    </lineage>
</organism>
<dbReference type="EMBL" id="SPKJ01000002">
    <property type="protein sequence ID" value="MYZ46394.1"/>
    <property type="molecule type" value="Genomic_DNA"/>
</dbReference>
<dbReference type="Gene3D" id="1.10.530.10">
    <property type="match status" value="1"/>
</dbReference>
<feature type="region of interest" description="Disordered" evidence="3">
    <location>
        <begin position="52"/>
        <end position="82"/>
    </location>
</feature>
<feature type="non-terminal residue" evidence="5">
    <location>
        <position position="251"/>
    </location>
</feature>
<feature type="compositionally biased region" description="Low complexity" evidence="3">
    <location>
        <begin position="54"/>
        <end position="73"/>
    </location>
</feature>
<reference evidence="5" key="1">
    <citation type="submission" date="2019-03" db="EMBL/GenBank/DDBJ databases">
        <title>Afifella sp. nov., isolated from activated sludge.</title>
        <authorList>
            <person name="Li Q."/>
            <person name="Liu Y."/>
        </authorList>
    </citation>
    <scope>NUCLEOTIDE SEQUENCE</scope>
    <source>
        <strain evidence="5">L72</strain>
    </source>
</reference>
<dbReference type="RefSeq" id="WP_161138728.1">
    <property type="nucleotide sequence ID" value="NZ_SPKJ01000002.1"/>
</dbReference>
<feature type="domain" description="Transglycosylase SLT" evidence="4">
    <location>
        <begin position="91"/>
        <end position="191"/>
    </location>
</feature>
<gene>
    <name evidence="5" type="ORF">E4O86_01475</name>
</gene>
<protein>
    <recommendedName>
        <fullName evidence="4">Transglycosylase SLT domain-containing protein</fullName>
    </recommendedName>
</protein>
<evidence type="ECO:0000256" key="1">
    <source>
        <dbReference type="ARBA" id="ARBA00007734"/>
    </source>
</evidence>
<dbReference type="Pfam" id="PF01464">
    <property type="entry name" value="SLT"/>
    <property type="match status" value="1"/>
</dbReference>
<keyword evidence="6" id="KW-1185">Reference proteome</keyword>
<proteinExistence type="inferred from homology"/>
<dbReference type="InterPro" id="IPR023346">
    <property type="entry name" value="Lysozyme-like_dom_sf"/>
</dbReference>
<dbReference type="PANTHER" id="PTHR37423">
    <property type="entry name" value="SOLUBLE LYTIC MUREIN TRANSGLYCOSYLASE-RELATED"/>
    <property type="match status" value="1"/>
</dbReference>
<evidence type="ECO:0000313" key="6">
    <source>
        <dbReference type="Proteomes" id="UP000773614"/>
    </source>
</evidence>
<dbReference type="InterPro" id="IPR008258">
    <property type="entry name" value="Transglycosylase_SLT_dom_1"/>
</dbReference>
<dbReference type="SUPFAM" id="SSF53955">
    <property type="entry name" value="Lysozyme-like"/>
    <property type="match status" value="1"/>
</dbReference>
<evidence type="ECO:0000259" key="4">
    <source>
        <dbReference type="Pfam" id="PF01464"/>
    </source>
</evidence>
<sequence length="251" mass="26036">MPRAPSNAPCARQTAGRLGAAPGLAVLCLGLSIAAATAEEREPLLPVAREVKETQQQPAPAAEAEPKAQTAAARSDWRPAPSAGRSPYDALIARYAAAYDVPLPIAHAVIKKESGYNANATGLGTVGLMQIKPATARGIGYTGTTKGLYDPETNLTWGMKYLARAYQLGGRDVCGMALRYQGGHRATRMTAASREYCADLKRILATSGASEFAVARDTAPAAEPVVAAAFAPLPEPRPTPALLAAAEAAEA</sequence>
<dbReference type="PANTHER" id="PTHR37423:SF2">
    <property type="entry name" value="MEMBRANE-BOUND LYTIC MUREIN TRANSGLYCOSYLASE C"/>
    <property type="match status" value="1"/>
</dbReference>
<evidence type="ECO:0000256" key="3">
    <source>
        <dbReference type="SAM" id="MobiDB-lite"/>
    </source>
</evidence>
<comment type="similarity">
    <text evidence="2">Belongs to the virb1 family.</text>
</comment>
<comment type="caution">
    <text evidence="5">The sequence shown here is derived from an EMBL/GenBank/DDBJ whole genome shotgun (WGS) entry which is preliminary data.</text>
</comment>
<evidence type="ECO:0000313" key="5">
    <source>
        <dbReference type="EMBL" id="MYZ46394.1"/>
    </source>
</evidence>
<dbReference type="Proteomes" id="UP000773614">
    <property type="component" value="Unassembled WGS sequence"/>
</dbReference>
<comment type="similarity">
    <text evidence="1">Belongs to the transglycosylase Slt family.</text>
</comment>
<dbReference type="AlphaFoldDB" id="A0A964T1S4"/>
<name>A0A964T1S4_9HYPH</name>